<sequence>MAASISDLPNEILEFIFSLLPPYEPLEHCAAVCKRWNLLATNVRARKKLNLQKGLLDLNLCWKEILHESTPRIAARFAHASSLHRNSMYVFGGASSCDTTFNDLWKFDLSRREWIRPISMGTYPSPKAGASLVCHNDLLILYGGWRHAYTPFHMCTLIDELHVYNIAENRWTIHNQAFGPPPMTGHSATVHHNQMILFGGYQKNMESLRTSNDIWVLDLERLVWKKPAVSDLKPAPRYGQFQMAIGEDHILVLGGTGGVNRVFNDAWLLDMQRDTWVWKRVQIKNKKSTVTHNWCYPACNVGSKVIVLGPTSPNEFQIIRPNRVPPVARARPAVEQPRTNRIGAAQGVVHGVEPNIPRNNPTPPSARPNLLPPPQALIQPAPVATLPGPVSQKTNNNPSSTAAGPSKLPSSTVNGSLGDVRPGPSGLRSSSNSNAGPPSRAMPIIRSAFSRQSSEDDHLPKRFNQQILEQNHMAMVAFSVDSSNHSSMASSSREKQLERLRKMEEKISAMRRAKEAEQQQQQQHQQQEHQHHHHPQPQPQPQLPPQRPVERGIIDEVNGRDANESISTGGADPITPKRVKRNGLAIYVCDVSNILPTGGSEPCIEWQESKNSGLIAGAPDHYTFSTMINGNGELIVFGGLNKSHKSENLCVSNSVHFLTVPTAVV</sequence>
<dbReference type="Gene3D" id="2.120.10.80">
    <property type="entry name" value="Kelch-type beta propeller"/>
    <property type="match status" value="1"/>
</dbReference>
<evidence type="ECO:0000313" key="3">
    <source>
        <dbReference type="EnsemblMetazoa" id="AEPI007057-PA"/>
    </source>
</evidence>
<reference evidence="4" key="1">
    <citation type="submission" date="2013-03" db="EMBL/GenBank/DDBJ databases">
        <title>The Genome Sequence of Anopheles epiroticus epiroticus2.</title>
        <authorList>
            <consortium name="The Broad Institute Genomics Platform"/>
            <person name="Neafsey D.E."/>
            <person name="Howell P."/>
            <person name="Walker B."/>
            <person name="Young S.K."/>
            <person name="Zeng Q."/>
            <person name="Gargeya S."/>
            <person name="Fitzgerald M."/>
            <person name="Haas B."/>
            <person name="Abouelleil A."/>
            <person name="Allen A.W."/>
            <person name="Alvarado L."/>
            <person name="Arachchi H.M."/>
            <person name="Berlin A.M."/>
            <person name="Chapman S.B."/>
            <person name="Gainer-Dewar J."/>
            <person name="Goldberg J."/>
            <person name="Griggs A."/>
            <person name="Gujja S."/>
            <person name="Hansen M."/>
            <person name="Howarth C."/>
            <person name="Imamovic A."/>
            <person name="Ireland A."/>
            <person name="Larimer J."/>
            <person name="McCowan C."/>
            <person name="Murphy C."/>
            <person name="Pearson M."/>
            <person name="Poon T.W."/>
            <person name="Priest M."/>
            <person name="Roberts A."/>
            <person name="Saif S."/>
            <person name="Shea T."/>
            <person name="Sisk P."/>
            <person name="Sykes S."/>
            <person name="Wortman J."/>
            <person name="Nusbaum C."/>
            <person name="Birren B."/>
        </authorList>
    </citation>
    <scope>NUCLEOTIDE SEQUENCE [LARGE SCALE GENOMIC DNA]</scope>
    <source>
        <strain evidence="4">Epiroticus2</strain>
    </source>
</reference>
<proteinExistence type="predicted"/>
<dbReference type="EnsemblMetazoa" id="AEPI007057-RA">
    <property type="protein sequence ID" value="AEPI007057-PA"/>
    <property type="gene ID" value="AEPI007057"/>
</dbReference>
<evidence type="ECO:0000259" key="2">
    <source>
        <dbReference type="PROSITE" id="PS50181"/>
    </source>
</evidence>
<dbReference type="Pfam" id="PF13415">
    <property type="entry name" value="Beta-prop_FBX42"/>
    <property type="match status" value="1"/>
</dbReference>
<evidence type="ECO:0000256" key="1">
    <source>
        <dbReference type="SAM" id="MobiDB-lite"/>
    </source>
</evidence>
<keyword evidence="4" id="KW-1185">Reference proteome</keyword>
<feature type="domain" description="F-box" evidence="2">
    <location>
        <begin position="2"/>
        <end position="49"/>
    </location>
</feature>
<name>A0A182PJE3_9DIPT</name>
<dbReference type="PROSITE" id="PS50181">
    <property type="entry name" value="FBOX"/>
    <property type="match status" value="1"/>
</dbReference>
<feature type="compositionally biased region" description="Polar residues" evidence="1">
    <location>
        <begin position="427"/>
        <end position="436"/>
    </location>
</feature>
<dbReference type="InterPro" id="IPR036047">
    <property type="entry name" value="F-box-like_dom_sf"/>
</dbReference>
<dbReference type="Pfam" id="PF12937">
    <property type="entry name" value="F-box-like"/>
    <property type="match status" value="1"/>
</dbReference>
<dbReference type="PANTHER" id="PTHR46432:SF1">
    <property type="entry name" value="F-BOX ONLY PROTEIN 42"/>
    <property type="match status" value="1"/>
</dbReference>
<dbReference type="InterPro" id="IPR001810">
    <property type="entry name" value="F-box_dom"/>
</dbReference>
<protein>
    <recommendedName>
        <fullName evidence="2">F-box domain-containing protein</fullName>
    </recommendedName>
</protein>
<feature type="compositionally biased region" description="Polar residues" evidence="1">
    <location>
        <begin position="391"/>
        <end position="415"/>
    </location>
</feature>
<dbReference type="InterPro" id="IPR015915">
    <property type="entry name" value="Kelch-typ_b-propeller"/>
</dbReference>
<dbReference type="Gene3D" id="1.20.1280.50">
    <property type="match status" value="1"/>
</dbReference>
<feature type="compositionally biased region" description="Pro residues" evidence="1">
    <location>
        <begin position="360"/>
        <end position="375"/>
    </location>
</feature>
<dbReference type="GO" id="GO:1990756">
    <property type="term" value="F:ubiquitin-like ligase-substrate adaptor activity"/>
    <property type="evidence" value="ECO:0007669"/>
    <property type="project" value="TreeGrafter"/>
</dbReference>
<feature type="region of interest" description="Disordered" evidence="1">
    <location>
        <begin position="510"/>
        <end position="577"/>
    </location>
</feature>
<feature type="compositionally biased region" description="Basic and acidic residues" evidence="1">
    <location>
        <begin position="548"/>
        <end position="563"/>
    </location>
</feature>
<dbReference type="PANTHER" id="PTHR46432">
    <property type="entry name" value="F-BOX ONLY PROTEIN 42"/>
    <property type="match status" value="1"/>
</dbReference>
<accession>A0A182PJE3</accession>
<dbReference type="Proteomes" id="UP000075885">
    <property type="component" value="Unassembled WGS sequence"/>
</dbReference>
<dbReference type="VEuPathDB" id="VectorBase:AEPI007057"/>
<dbReference type="InterPro" id="IPR052821">
    <property type="entry name" value="F-box_only_SRC"/>
</dbReference>
<reference evidence="3" key="2">
    <citation type="submission" date="2020-05" db="UniProtKB">
        <authorList>
            <consortium name="EnsemblMetazoa"/>
        </authorList>
    </citation>
    <scope>IDENTIFICATION</scope>
    <source>
        <strain evidence="3">Epiroticus2</strain>
    </source>
</reference>
<evidence type="ECO:0000313" key="4">
    <source>
        <dbReference type="Proteomes" id="UP000075885"/>
    </source>
</evidence>
<dbReference type="CDD" id="cd22110">
    <property type="entry name" value="F-box_FBXO42"/>
    <property type="match status" value="1"/>
</dbReference>
<dbReference type="SUPFAM" id="SSF117281">
    <property type="entry name" value="Kelch motif"/>
    <property type="match status" value="1"/>
</dbReference>
<feature type="compositionally biased region" description="Pro residues" evidence="1">
    <location>
        <begin position="536"/>
        <end position="547"/>
    </location>
</feature>
<dbReference type="STRING" id="199890.A0A182PJE3"/>
<organism evidence="3 4">
    <name type="scientific">Anopheles epiroticus</name>
    <dbReference type="NCBI Taxonomy" id="199890"/>
    <lineage>
        <taxon>Eukaryota</taxon>
        <taxon>Metazoa</taxon>
        <taxon>Ecdysozoa</taxon>
        <taxon>Arthropoda</taxon>
        <taxon>Hexapoda</taxon>
        <taxon>Insecta</taxon>
        <taxon>Pterygota</taxon>
        <taxon>Neoptera</taxon>
        <taxon>Endopterygota</taxon>
        <taxon>Diptera</taxon>
        <taxon>Nematocera</taxon>
        <taxon>Culicoidea</taxon>
        <taxon>Culicidae</taxon>
        <taxon>Anophelinae</taxon>
        <taxon>Anopheles</taxon>
    </lineage>
</organism>
<dbReference type="AlphaFoldDB" id="A0A182PJE3"/>
<dbReference type="GO" id="GO:0019005">
    <property type="term" value="C:SCF ubiquitin ligase complex"/>
    <property type="evidence" value="ECO:0007669"/>
    <property type="project" value="TreeGrafter"/>
</dbReference>
<dbReference type="SUPFAM" id="SSF81383">
    <property type="entry name" value="F-box domain"/>
    <property type="match status" value="1"/>
</dbReference>
<feature type="region of interest" description="Disordered" evidence="1">
    <location>
        <begin position="330"/>
        <end position="441"/>
    </location>
</feature>